<dbReference type="SUPFAM" id="SSF50978">
    <property type="entry name" value="WD40 repeat-like"/>
    <property type="match status" value="1"/>
</dbReference>
<organism evidence="4 5">
    <name type="scientific">Heterorhabditis bacteriophora</name>
    <name type="common">Entomopathogenic nematode worm</name>
    <dbReference type="NCBI Taxonomy" id="37862"/>
    <lineage>
        <taxon>Eukaryota</taxon>
        <taxon>Metazoa</taxon>
        <taxon>Ecdysozoa</taxon>
        <taxon>Nematoda</taxon>
        <taxon>Chromadorea</taxon>
        <taxon>Rhabditida</taxon>
        <taxon>Rhabditina</taxon>
        <taxon>Rhabditomorpha</taxon>
        <taxon>Strongyloidea</taxon>
        <taxon>Heterorhabditidae</taxon>
        <taxon>Heterorhabditis</taxon>
    </lineage>
</organism>
<keyword evidence="1 3" id="KW-0853">WD repeat</keyword>
<accession>A0A1I7XUT4</accession>
<dbReference type="InterPro" id="IPR019775">
    <property type="entry name" value="WD40_repeat_CS"/>
</dbReference>
<evidence type="ECO:0000313" key="4">
    <source>
        <dbReference type="Proteomes" id="UP000095283"/>
    </source>
</evidence>
<dbReference type="WBParaSite" id="Hba_21243">
    <property type="protein sequence ID" value="Hba_21243"/>
    <property type="gene ID" value="Hba_21243"/>
</dbReference>
<dbReference type="PANTHER" id="PTHR19855:SF34">
    <property type="entry name" value="F-BOX_WD REPEAT-CONTAINING PROTEIN 9"/>
    <property type="match status" value="1"/>
</dbReference>
<dbReference type="PANTHER" id="PTHR19855">
    <property type="entry name" value="WD40 REPEAT PROTEIN 12, 37"/>
    <property type="match status" value="1"/>
</dbReference>
<protein>
    <submittedName>
        <fullName evidence="5">WD_REPEATS_REGION domain-containing protein</fullName>
    </submittedName>
</protein>
<dbReference type="PROSITE" id="PS50082">
    <property type="entry name" value="WD_REPEATS_2"/>
    <property type="match status" value="1"/>
</dbReference>
<dbReference type="InterPro" id="IPR015943">
    <property type="entry name" value="WD40/YVTN_repeat-like_dom_sf"/>
</dbReference>
<dbReference type="InterPro" id="IPR001680">
    <property type="entry name" value="WD40_rpt"/>
</dbReference>
<reference evidence="5" key="1">
    <citation type="submission" date="2016-11" db="UniProtKB">
        <authorList>
            <consortium name="WormBaseParasite"/>
        </authorList>
    </citation>
    <scope>IDENTIFICATION</scope>
</reference>
<dbReference type="SMART" id="SM00320">
    <property type="entry name" value="WD40"/>
    <property type="match status" value="2"/>
</dbReference>
<evidence type="ECO:0000256" key="1">
    <source>
        <dbReference type="ARBA" id="ARBA00022574"/>
    </source>
</evidence>
<dbReference type="AlphaFoldDB" id="A0A1I7XUT4"/>
<dbReference type="Pfam" id="PF00400">
    <property type="entry name" value="WD40"/>
    <property type="match status" value="2"/>
</dbReference>
<sequence length="252" mass="28450">MENESDGNLVHLPPELLLLVFSNIPARHLMNNTSPEQIRLSTSELSSNDFDAARTYVEIEEERNRWKAWRKQENFSLTIDSRRIGDSCGHIATVDALRIFKSSNGQRFCLSGGRDRSIKLWDLNKIQENENKLSWVSVDKQGAHGGWIWCIDRPSQTEDQFLSCAWDCTIKLWKLTSSDITELGSSKVGSAATSIISSRDGLAMCSTFLRKVCLIDIKNGLDVVASYSHHAGPVFSLARKVCHGCTFTWYLY</sequence>
<evidence type="ECO:0000256" key="3">
    <source>
        <dbReference type="PROSITE-ProRule" id="PRU00221"/>
    </source>
</evidence>
<dbReference type="PROSITE" id="PS00678">
    <property type="entry name" value="WD_REPEATS_1"/>
    <property type="match status" value="1"/>
</dbReference>
<evidence type="ECO:0000313" key="5">
    <source>
        <dbReference type="WBParaSite" id="Hba_21243"/>
    </source>
</evidence>
<keyword evidence="4" id="KW-1185">Reference proteome</keyword>
<feature type="repeat" description="WD" evidence="3">
    <location>
        <begin position="110"/>
        <end position="131"/>
    </location>
</feature>
<proteinExistence type="predicted"/>
<dbReference type="Proteomes" id="UP000095283">
    <property type="component" value="Unplaced"/>
</dbReference>
<dbReference type="Gene3D" id="2.130.10.10">
    <property type="entry name" value="YVTN repeat-like/Quinoprotein amine dehydrogenase"/>
    <property type="match status" value="1"/>
</dbReference>
<evidence type="ECO:0000256" key="2">
    <source>
        <dbReference type="ARBA" id="ARBA00022737"/>
    </source>
</evidence>
<dbReference type="InterPro" id="IPR036322">
    <property type="entry name" value="WD40_repeat_dom_sf"/>
</dbReference>
<keyword evidence="2" id="KW-0677">Repeat</keyword>
<name>A0A1I7XUT4_HETBA</name>